<dbReference type="KEGG" id="vg:18503320"/>
<evidence type="ECO:0000313" key="2">
    <source>
        <dbReference type="EMBL" id="AHG23499.1"/>
    </source>
</evidence>
<dbReference type="GO" id="GO:0003677">
    <property type="term" value="F:DNA binding"/>
    <property type="evidence" value="ECO:0007669"/>
    <property type="project" value="InterPro"/>
</dbReference>
<evidence type="ECO:0000259" key="1">
    <source>
        <dbReference type="PROSITE" id="PS50943"/>
    </source>
</evidence>
<feature type="domain" description="HTH cro/C1-type" evidence="1">
    <location>
        <begin position="11"/>
        <end position="66"/>
    </location>
</feature>
<dbReference type="Proteomes" id="UP000019123">
    <property type="component" value="Segment"/>
</dbReference>
<reference evidence="2 3" key="1">
    <citation type="submission" date="2013-10" db="EMBL/GenBank/DDBJ databases">
        <title>Identification of broad host specificity determinant of Edwardsiella ictaluri specific bacteriophages.</title>
        <authorList>
            <person name="Hossain M.J."/>
            <person name="Carrias A."/>
            <person name="Terhune J.S."/>
            <person name="Liles M.R."/>
        </authorList>
    </citation>
    <scope>NUCLEOTIDE SEQUENCE [LARGE SCALE GENOMIC DNA]</scope>
</reference>
<dbReference type="OrthoDB" id="21435at10239"/>
<dbReference type="Gene3D" id="1.10.260.40">
    <property type="entry name" value="lambda repressor-like DNA-binding domains"/>
    <property type="match status" value="1"/>
</dbReference>
<proteinExistence type="predicted"/>
<dbReference type="GeneID" id="18503320"/>
<protein>
    <recommendedName>
        <fullName evidence="1">HTH cro/C1-type domain-containing protein</fullName>
    </recommendedName>
</protein>
<dbReference type="RefSeq" id="YP_009004676.1">
    <property type="nucleotide sequence ID" value="NC_023555.1"/>
</dbReference>
<organism evidence="2 3">
    <name type="scientific">Edwardsiella phage eiAU-183</name>
    <dbReference type="NCBI Taxonomy" id="1391659"/>
    <lineage>
        <taxon>Viruses</taxon>
        <taxon>Duplodnaviria</taxon>
        <taxon>Heunggongvirae</taxon>
        <taxon>Uroviricota</taxon>
        <taxon>Caudoviricetes</taxon>
        <taxon>Eiauvirus</taxon>
        <taxon>Eiauvirus eiAU</taxon>
    </lineage>
</organism>
<dbReference type="EMBL" id="KF772234">
    <property type="protein sequence ID" value="AHG23499.1"/>
    <property type="molecule type" value="Genomic_DNA"/>
</dbReference>
<sequence>MAITTTLAERIRSEMTKQAMTPAQLARATGLSRPFISQLLNGNAESMNSKNLFRMADVLRCDPRWLAEG</sequence>
<name>W0LM25_9CAUD</name>
<dbReference type="SMART" id="SM00530">
    <property type="entry name" value="HTH_XRE"/>
    <property type="match status" value="1"/>
</dbReference>
<accession>W0LM25</accession>
<dbReference type="InterPro" id="IPR010982">
    <property type="entry name" value="Lambda_DNA-bd_dom_sf"/>
</dbReference>
<dbReference type="PROSITE" id="PS50943">
    <property type="entry name" value="HTH_CROC1"/>
    <property type="match status" value="1"/>
</dbReference>
<dbReference type="Pfam" id="PF13443">
    <property type="entry name" value="HTH_26"/>
    <property type="match status" value="1"/>
</dbReference>
<gene>
    <name evidence="2" type="ORF">O197_29</name>
</gene>
<dbReference type="SUPFAM" id="SSF47413">
    <property type="entry name" value="lambda repressor-like DNA-binding domains"/>
    <property type="match status" value="1"/>
</dbReference>
<dbReference type="CDD" id="cd00093">
    <property type="entry name" value="HTH_XRE"/>
    <property type="match status" value="1"/>
</dbReference>
<dbReference type="InterPro" id="IPR001387">
    <property type="entry name" value="Cro/C1-type_HTH"/>
</dbReference>
<evidence type="ECO:0000313" key="3">
    <source>
        <dbReference type="Proteomes" id="UP000019123"/>
    </source>
</evidence>